<feature type="domain" description="Fibronectin type-III" evidence="1">
    <location>
        <begin position="81"/>
        <end position="177"/>
    </location>
</feature>
<dbReference type="AlphaFoldDB" id="E0NN89"/>
<dbReference type="Gene3D" id="2.60.40.10">
    <property type="entry name" value="Immunoglobulins"/>
    <property type="match status" value="1"/>
</dbReference>
<dbReference type="OrthoDB" id="7820733at2"/>
<dbReference type="RefSeq" id="WP_008902403.1">
    <property type="nucleotide sequence ID" value="NZ_GL397071.1"/>
</dbReference>
<dbReference type="SUPFAM" id="SSF49265">
    <property type="entry name" value="Fibronectin type III"/>
    <property type="match status" value="1"/>
</dbReference>
<dbReference type="eggNOG" id="ENOG5032TR8">
    <property type="taxonomic scope" value="Bacteria"/>
</dbReference>
<name>E0NN89_9FIRM</name>
<dbReference type="EMBL" id="AEEH01000048">
    <property type="protein sequence ID" value="EFM24762.1"/>
    <property type="molecule type" value="Genomic_DNA"/>
</dbReference>
<organism evidence="2 3">
    <name type="scientific">Peptoniphilus duerdenii ATCC BAA-1640</name>
    <dbReference type="NCBI Taxonomy" id="862517"/>
    <lineage>
        <taxon>Bacteria</taxon>
        <taxon>Bacillati</taxon>
        <taxon>Bacillota</taxon>
        <taxon>Tissierellia</taxon>
        <taxon>Tissierellales</taxon>
        <taxon>Peptoniphilaceae</taxon>
        <taxon>Peptoniphilus</taxon>
    </lineage>
</organism>
<proteinExistence type="predicted"/>
<dbReference type="HOGENOM" id="CLU_489873_0_0_9"/>
<dbReference type="InterPro" id="IPR013783">
    <property type="entry name" value="Ig-like_fold"/>
</dbReference>
<gene>
    <name evidence="2" type="ORF">HMPREF9225_1628</name>
</gene>
<evidence type="ECO:0000259" key="1">
    <source>
        <dbReference type="PROSITE" id="PS50853"/>
    </source>
</evidence>
<dbReference type="InterPro" id="IPR003961">
    <property type="entry name" value="FN3_dom"/>
</dbReference>
<dbReference type="STRING" id="862517.HMPREF9225_1628"/>
<sequence length="567" mass="62509">MGYCDGWETCSACQGVSCEGYCQECQSNKEERCRHSCQTTCESNCQGCQGYCENGCQSSCQKNCESSCEKSCQSGAEKNSAPSSPGGVNLPNPIRSEKSFSISWGYASDSDGNLSGYTLERSIDNGSYSQIYNGSSTSYTDTVPKGTKSVRYRVRAYDSYNLTSGYTYSQIVTVVNNSAPIISGSNYDYGAVTENFSINYIVTDSDDGDRVEVKITVDNQIIQDFTETSLGIRKTIDVDLTKYELGKHKIEIIARDKEGTTYTRTYTFEKINTAPIISGTDTDLGNKNSAFTIVYTVKDPNNDKVNVIEKLNGKILKNITNIGTGEQSITVTAEMLSEFAINTSNVIEIEARDANNAVSYRRFTFVRSNFAPIISGTDTDLGEKDKEFTYIYSVTDEEKDKIKIKVFLDNRLVVPEFDGVDNKEYRYELKGFDFLKLTLGKHTLKIVATDSNGLVSTRLVSFTRTAARVVMQLKDPRDTDVMAKKVLVIPGWFVAPGATGKVEVCNNAYDAAPTWEDATVVTNEGRAFNFLNSSKTATKWGVNIRLTIEKGKSTVTSYITSIGGSVE</sequence>
<comment type="caution">
    <text evidence="2">The sequence shown here is derived from an EMBL/GenBank/DDBJ whole genome shotgun (WGS) entry which is preliminary data.</text>
</comment>
<evidence type="ECO:0000313" key="2">
    <source>
        <dbReference type="EMBL" id="EFM24762.1"/>
    </source>
</evidence>
<dbReference type="PROSITE" id="PS50853">
    <property type="entry name" value="FN3"/>
    <property type="match status" value="1"/>
</dbReference>
<evidence type="ECO:0000313" key="3">
    <source>
        <dbReference type="Proteomes" id="UP000003280"/>
    </source>
</evidence>
<protein>
    <recommendedName>
        <fullName evidence="1">Fibronectin type-III domain-containing protein</fullName>
    </recommendedName>
</protein>
<accession>E0NN89</accession>
<dbReference type="InterPro" id="IPR036116">
    <property type="entry name" value="FN3_sf"/>
</dbReference>
<keyword evidence="3" id="KW-1185">Reference proteome</keyword>
<reference evidence="2 3" key="1">
    <citation type="submission" date="2010-07" db="EMBL/GenBank/DDBJ databases">
        <authorList>
            <person name="Muzny D."/>
            <person name="Qin X."/>
            <person name="Deng J."/>
            <person name="Jiang H."/>
            <person name="Liu Y."/>
            <person name="Qu J."/>
            <person name="Song X.-Z."/>
            <person name="Zhang L."/>
            <person name="Thornton R."/>
            <person name="Coyle M."/>
            <person name="Francisco L."/>
            <person name="Jackson L."/>
            <person name="Javaid M."/>
            <person name="Korchina V."/>
            <person name="Kovar C."/>
            <person name="Mata R."/>
            <person name="Mathew T."/>
            <person name="Ngo R."/>
            <person name="Nguyen L."/>
            <person name="Nguyen N."/>
            <person name="Okwuonu G."/>
            <person name="Ongeri F."/>
            <person name="Pham C."/>
            <person name="Simmons D."/>
            <person name="Wilczek-Boney K."/>
            <person name="Hale W."/>
            <person name="Jakkamsetti A."/>
            <person name="Pham P."/>
            <person name="Ruth R."/>
            <person name="San Lucas F."/>
            <person name="Warren J."/>
            <person name="Zhang J."/>
            <person name="Zhao Z."/>
            <person name="Zhou C."/>
            <person name="Zhu D."/>
            <person name="Lee S."/>
            <person name="Bess C."/>
            <person name="Blankenburg K."/>
            <person name="Forbes L."/>
            <person name="Fu Q."/>
            <person name="Gubbala S."/>
            <person name="Hirani K."/>
            <person name="Jayaseelan J.C."/>
            <person name="Lara F."/>
            <person name="Munidasa M."/>
            <person name="Palculict T."/>
            <person name="Patil S."/>
            <person name="Pu L.-L."/>
            <person name="Saada N."/>
            <person name="Tang L."/>
            <person name="Weissenberger G."/>
            <person name="Zhu Y."/>
            <person name="Hemphill L."/>
            <person name="Shang Y."/>
            <person name="Youmans B."/>
            <person name="Ayvaz T."/>
            <person name="Ross M."/>
            <person name="Santibanez J."/>
            <person name="Aqrawi P."/>
            <person name="Gross S."/>
            <person name="Joshi V."/>
            <person name="Fowler G."/>
            <person name="Nazareth L."/>
            <person name="Reid J."/>
            <person name="Worley K."/>
            <person name="Petrosino J."/>
            <person name="Highlander S."/>
            <person name="Gibbs R."/>
        </authorList>
    </citation>
    <scope>NUCLEOTIDE SEQUENCE [LARGE SCALE GENOMIC DNA]</scope>
    <source>
        <strain evidence="2 3">ATCC BAA-1640</strain>
    </source>
</reference>
<dbReference type="Proteomes" id="UP000003280">
    <property type="component" value="Unassembled WGS sequence"/>
</dbReference>